<feature type="compositionally biased region" description="Low complexity" evidence="1">
    <location>
        <begin position="105"/>
        <end position="119"/>
    </location>
</feature>
<feature type="region of interest" description="Disordered" evidence="1">
    <location>
        <begin position="329"/>
        <end position="385"/>
    </location>
</feature>
<evidence type="ECO:0000256" key="1">
    <source>
        <dbReference type="SAM" id="MobiDB-lite"/>
    </source>
</evidence>
<evidence type="ECO:0000313" key="3">
    <source>
        <dbReference type="Proteomes" id="UP000324585"/>
    </source>
</evidence>
<dbReference type="EMBL" id="VRMN01000002">
    <property type="protein sequence ID" value="KAA8497120.1"/>
    <property type="molecule type" value="Genomic_DNA"/>
</dbReference>
<feature type="region of interest" description="Disordered" evidence="1">
    <location>
        <begin position="35"/>
        <end position="57"/>
    </location>
</feature>
<feature type="compositionally biased region" description="Basic and acidic residues" evidence="1">
    <location>
        <begin position="350"/>
        <end position="377"/>
    </location>
</feature>
<feature type="region of interest" description="Disordered" evidence="1">
    <location>
        <begin position="227"/>
        <end position="273"/>
    </location>
</feature>
<proteinExistence type="predicted"/>
<gene>
    <name evidence="2" type="ORF">FVE85_0849</name>
</gene>
<name>A0A5J4Z1G7_PORPP</name>
<sequence>MGDEVAKRKAGRPQMYVFDRPDAELTEAERKLKSSILKRRQRQNQSYHRKRALLQAHESGDLSASLAELGVGTDLRGPLSSSGARAANSSSTQSHVQGAHRTPRTHANASGTSSASSHVTSEERDTTKMNGGALENLMESFSHETSNENEYQPNLAPYDSFVRNVVEGAPWLRFVEGPQVAETPNGEAGVPSDDNAYARQLQTSLELFGSTENDFGLGNIEHGVVEPSAAGGSGRRSSHALSGLHESSAPVEMNGGLREARDPTSSSPRAFSMDFLPGSASSSFDLEEFNIDVDGDALARLETPNIFKDPAFALQGDFRYMGTSYIPAQDLADDDSSDQTGTHLGSEPPSDERSPCLSELGRKSHAQPEQEKHEKRQTSRGSLSRGEVDDPIMAVIGSELDGANAEIDTVRSVYEMLPDSSKDAFICLGVFPRCFDIHAAAAVCNIDGVEECYRVLQPLLQLDLLCACGLFSGLDGTQRAELSKPARMFLSPETLSNSSFMHNAYVEDVLSKANRRFIDHFIRRLEGLNSLETYKQGKVRERLMQTYDIDRHNYETLFSRTRTSGVCDHARALTAAPIVMRFCVGARSRLKYFQRVLKSMQDIVCHVRRQELHVARVELGLAEAFMDLLMLRHAEAPLQRALDYYEPFLERREFENDMQIIDACLCVLIKANLHLMQGDIDQTNVITVRVLKLLYSHGMGKTTLAVNALANLISCKLARSELTAAAKLNCKVLEVLKCMQYSELPIYADLLGVAGVVSLLMKDPIGAETSFRGALAIVCKFGDKKWFDAPLQHCLDLDLWLMKGLAHALSDQGNQKESDELIKDIRTHWTTRGLGDGFDPDVELGADALERWILHSRHMY</sequence>
<dbReference type="Proteomes" id="UP000324585">
    <property type="component" value="Unassembled WGS sequence"/>
</dbReference>
<protein>
    <submittedName>
        <fullName evidence="2">Uncharacterized protein</fullName>
    </submittedName>
</protein>
<accession>A0A5J4Z1G7</accession>
<feature type="region of interest" description="Disordered" evidence="1">
    <location>
        <begin position="76"/>
        <end position="129"/>
    </location>
</feature>
<dbReference type="AlphaFoldDB" id="A0A5J4Z1G7"/>
<evidence type="ECO:0000313" key="2">
    <source>
        <dbReference type="EMBL" id="KAA8497120.1"/>
    </source>
</evidence>
<reference evidence="3" key="1">
    <citation type="journal article" date="2019" name="Nat. Commun.">
        <title>Expansion of phycobilisome linker gene families in mesophilic red algae.</title>
        <authorList>
            <person name="Lee J."/>
            <person name="Kim D."/>
            <person name="Bhattacharya D."/>
            <person name="Yoon H.S."/>
        </authorList>
    </citation>
    <scope>NUCLEOTIDE SEQUENCE [LARGE SCALE GENOMIC DNA]</scope>
    <source>
        <strain evidence="3">CCMP 1328</strain>
    </source>
</reference>
<feature type="compositionally biased region" description="Low complexity" evidence="1">
    <location>
        <begin position="80"/>
        <end position="91"/>
    </location>
</feature>
<feature type="compositionally biased region" description="Basic residues" evidence="1">
    <location>
        <begin position="36"/>
        <end position="52"/>
    </location>
</feature>
<keyword evidence="3" id="KW-1185">Reference proteome</keyword>
<dbReference type="OrthoDB" id="5002at2759"/>
<comment type="caution">
    <text evidence="2">The sequence shown here is derived from an EMBL/GenBank/DDBJ whole genome shotgun (WGS) entry which is preliminary data.</text>
</comment>
<organism evidence="2 3">
    <name type="scientific">Porphyridium purpureum</name>
    <name type="common">Red alga</name>
    <name type="synonym">Porphyridium cruentum</name>
    <dbReference type="NCBI Taxonomy" id="35688"/>
    <lineage>
        <taxon>Eukaryota</taxon>
        <taxon>Rhodophyta</taxon>
        <taxon>Bangiophyceae</taxon>
        <taxon>Porphyridiales</taxon>
        <taxon>Porphyridiaceae</taxon>
        <taxon>Porphyridium</taxon>
    </lineage>
</organism>